<dbReference type="AlphaFoldDB" id="A0A2S7VML8"/>
<dbReference type="Pfam" id="PF13271">
    <property type="entry name" value="DUF4062"/>
    <property type="match status" value="1"/>
</dbReference>
<dbReference type="InterPro" id="IPR025139">
    <property type="entry name" value="DUF4062"/>
</dbReference>
<evidence type="ECO:0000313" key="2">
    <source>
        <dbReference type="EMBL" id="PQJ63413.1"/>
    </source>
</evidence>
<proteinExistence type="predicted"/>
<dbReference type="Proteomes" id="UP000238707">
    <property type="component" value="Unassembled WGS sequence"/>
</dbReference>
<reference evidence="2 3" key="1">
    <citation type="submission" date="2016-12" db="EMBL/GenBank/DDBJ databases">
        <title>Diversity of luminous bacteria.</title>
        <authorList>
            <person name="Yoshizawa S."/>
            <person name="Kogure K."/>
        </authorList>
    </citation>
    <scope>NUCLEOTIDE SEQUENCE [LARGE SCALE GENOMIC DNA]</scope>
    <source>
        <strain evidence="2 3">LC2-408</strain>
    </source>
</reference>
<evidence type="ECO:0000259" key="1">
    <source>
        <dbReference type="Pfam" id="PF13271"/>
    </source>
</evidence>
<dbReference type="RefSeq" id="WP_105023229.1">
    <property type="nucleotide sequence ID" value="NZ_MSCI01000001.1"/>
</dbReference>
<protein>
    <recommendedName>
        <fullName evidence="1">DUF4062 domain-containing protein</fullName>
    </recommendedName>
</protein>
<comment type="caution">
    <text evidence="2">The sequence shown here is derived from an EMBL/GenBank/DDBJ whole genome shotgun (WGS) entry which is preliminary data.</text>
</comment>
<name>A0A2S7VML8_9VIBR</name>
<keyword evidence="3" id="KW-1185">Reference proteome</keyword>
<sequence length="353" mass="40395">MAKPKVFISSTCYDLQQIRDSICTFIRNFGFEPILSENGDVFYHPDLHTHEACVNEVSNCQIFLLIIGGRFGGKYIYDKSKSITNAEYDAAVKSNIPVFTYIKRNVLDNHHLYQENKGKPFISELDFPAIDKQCDALNIFGFINQVRKASINNAYEAFDIASDIENHLRKQLAAMFFDFLKNREITKQIDHTSKSVDSLVVTTDKLEDLVKSLYVSVDKQHATSQINLIQSKSMAKSFLVELVSESSSGVVNAKTQSELEALSKIDPTSMSWYEYLAAITLFERAESTTDEIYYRIPLDVLDYENDGFHGITIEPENPYQQEIEYMYKNGICALNEEQRLELLTNFSIFKSLF</sequence>
<organism evidence="2 3">
    <name type="scientific">Vibrio chagasii</name>
    <dbReference type="NCBI Taxonomy" id="170679"/>
    <lineage>
        <taxon>Bacteria</taxon>
        <taxon>Pseudomonadati</taxon>
        <taxon>Pseudomonadota</taxon>
        <taxon>Gammaproteobacteria</taxon>
        <taxon>Vibrionales</taxon>
        <taxon>Vibrionaceae</taxon>
        <taxon>Vibrio</taxon>
    </lineage>
</organism>
<feature type="domain" description="DUF4062" evidence="1">
    <location>
        <begin position="5"/>
        <end position="91"/>
    </location>
</feature>
<accession>A0A2S7VML8</accession>
<dbReference type="EMBL" id="MSCI01000001">
    <property type="protein sequence ID" value="PQJ63413.1"/>
    <property type="molecule type" value="Genomic_DNA"/>
</dbReference>
<gene>
    <name evidence="2" type="ORF">BTO10_00930</name>
</gene>
<evidence type="ECO:0000313" key="3">
    <source>
        <dbReference type="Proteomes" id="UP000238707"/>
    </source>
</evidence>